<sequence>MPTPRLPAASSLPRAQPLLPWRLQPCLPSSPGPSCSCLRVAATGDGRAALLRLPPAPPDGQSARRRSCGLRSRARSGVVPDLSPPYRRCPAPAGRLPPASDNRSPSPELPQPFSWPPPPLPLPARAPHPTAARLPPPLTVAPTSGRSRRRPEPFRGRRRRRSRTQAPLSRAGSFGQHRRSRLPPSNDVSTVPPVAPHSSPSSPAPRSSSSAGASRVLFGWDARASLAVAGRRFQPPTE</sequence>
<gene>
    <name evidence="2" type="ORF">ACMD2_17735</name>
</gene>
<feature type="region of interest" description="Disordered" evidence="1">
    <location>
        <begin position="50"/>
        <end position="213"/>
    </location>
</feature>
<proteinExistence type="predicted"/>
<feature type="compositionally biased region" description="Low complexity" evidence="1">
    <location>
        <begin position="188"/>
        <end position="213"/>
    </location>
</feature>
<feature type="non-terminal residue" evidence="2">
    <location>
        <position position="238"/>
    </location>
</feature>
<feature type="compositionally biased region" description="Basic residues" evidence="1">
    <location>
        <begin position="63"/>
        <end position="74"/>
    </location>
</feature>
<protein>
    <submittedName>
        <fullName evidence="2">Uncharacterized protein</fullName>
    </submittedName>
</protein>
<dbReference type="AlphaFoldDB" id="A0A199UUK8"/>
<evidence type="ECO:0000256" key="1">
    <source>
        <dbReference type="SAM" id="MobiDB-lite"/>
    </source>
</evidence>
<evidence type="ECO:0000313" key="2">
    <source>
        <dbReference type="EMBL" id="OAY68444.1"/>
    </source>
</evidence>
<dbReference type="Proteomes" id="UP000092600">
    <property type="component" value="Unassembled WGS sequence"/>
</dbReference>
<evidence type="ECO:0000313" key="3">
    <source>
        <dbReference type="Proteomes" id="UP000092600"/>
    </source>
</evidence>
<feature type="compositionally biased region" description="Pro residues" evidence="1">
    <location>
        <begin position="107"/>
        <end position="126"/>
    </location>
</feature>
<accession>A0A199UUK8</accession>
<reference evidence="2 3" key="1">
    <citation type="journal article" date="2016" name="DNA Res.">
        <title>The draft genome of MD-2 pineapple using hybrid error correction of long reads.</title>
        <authorList>
            <person name="Redwan R.M."/>
            <person name="Saidin A."/>
            <person name="Kumar S.V."/>
        </authorList>
    </citation>
    <scope>NUCLEOTIDE SEQUENCE [LARGE SCALE GENOMIC DNA]</scope>
    <source>
        <strain evidence="3">cv. MD2</strain>
        <tissue evidence="2">Leaf</tissue>
    </source>
</reference>
<dbReference type="EMBL" id="LSRQ01004921">
    <property type="protein sequence ID" value="OAY68444.1"/>
    <property type="molecule type" value="Genomic_DNA"/>
</dbReference>
<name>A0A199UUK8_ANACO</name>
<comment type="caution">
    <text evidence="2">The sequence shown here is derived from an EMBL/GenBank/DDBJ whole genome shotgun (WGS) entry which is preliminary data.</text>
</comment>
<organism evidence="2 3">
    <name type="scientific">Ananas comosus</name>
    <name type="common">Pineapple</name>
    <name type="synonym">Ananas ananas</name>
    <dbReference type="NCBI Taxonomy" id="4615"/>
    <lineage>
        <taxon>Eukaryota</taxon>
        <taxon>Viridiplantae</taxon>
        <taxon>Streptophyta</taxon>
        <taxon>Embryophyta</taxon>
        <taxon>Tracheophyta</taxon>
        <taxon>Spermatophyta</taxon>
        <taxon>Magnoliopsida</taxon>
        <taxon>Liliopsida</taxon>
        <taxon>Poales</taxon>
        <taxon>Bromeliaceae</taxon>
        <taxon>Bromelioideae</taxon>
        <taxon>Ananas</taxon>
    </lineage>
</organism>